<keyword evidence="2" id="KW-1185">Reference proteome</keyword>
<sequence>MSGLVWQKAVEVKLTQADSSVWTEVLGLQFDREQNEVFGGFDREYVEGAVDDASVTISSETHDDLTTEFGQVKYNVKLGPITEDGDHLHAQARRDAFNDLPLAGHASVENFWVQATDDLRVGYVRPTETEPPDQSPASVDIGRFDLGDRFDGY</sequence>
<comment type="caution">
    <text evidence="1">The sequence shown here is derived from an EMBL/GenBank/DDBJ whole genome shotgun (WGS) entry which is preliminary data.</text>
</comment>
<name>A0A830F6K5_9EURY</name>
<proteinExistence type="predicted"/>
<gene>
    <name evidence="1" type="ORF">GCM10009037_29570</name>
</gene>
<organism evidence="1 2">
    <name type="scientific">Halarchaeum grantii</name>
    <dbReference type="NCBI Taxonomy" id="1193105"/>
    <lineage>
        <taxon>Archaea</taxon>
        <taxon>Methanobacteriati</taxon>
        <taxon>Methanobacteriota</taxon>
        <taxon>Stenosarchaea group</taxon>
        <taxon>Halobacteria</taxon>
        <taxon>Halobacteriales</taxon>
        <taxon>Halobacteriaceae</taxon>
    </lineage>
</organism>
<dbReference type="AlphaFoldDB" id="A0A830F6K5"/>
<dbReference type="Proteomes" id="UP000628840">
    <property type="component" value="Unassembled WGS sequence"/>
</dbReference>
<accession>A0A830F6K5</accession>
<reference evidence="1 2" key="1">
    <citation type="journal article" date="2019" name="Int. J. Syst. Evol. Microbiol.">
        <title>The Global Catalogue of Microorganisms (GCM) 10K type strain sequencing project: providing services to taxonomists for standard genome sequencing and annotation.</title>
        <authorList>
            <consortium name="The Broad Institute Genomics Platform"/>
            <consortium name="The Broad Institute Genome Sequencing Center for Infectious Disease"/>
            <person name="Wu L."/>
            <person name="Ma J."/>
        </authorList>
    </citation>
    <scope>NUCLEOTIDE SEQUENCE [LARGE SCALE GENOMIC DNA]</scope>
    <source>
        <strain evidence="1 2">JCM 19585</strain>
    </source>
</reference>
<evidence type="ECO:0000313" key="2">
    <source>
        <dbReference type="Proteomes" id="UP000628840"/>
    </source>
</evidence>
<evidence type="ECO:0000313" key="1">
    <source>
        <dbReference type="EMBL" id="GGL44257.1"/>
    </source>
</evidence>
<dbReference type="EMBL" id="BMPF01000007">
    <property type="protein sequence ID" value="GGL44257.1"/>
    <property type="molecule type" value="Genomic_DNA"/>
</dbReference>
<protein>
    <submittedName>
        <fullName evidence="1">Uncharacterized protein</fullName>
    </submittedName>
</protein>